<dbReference type="eggNOG" id="COG5492">
    <property type="taxonomic scope" value="Bacteria"/>
</dbReference>
<dbReference type="HOGENOM" id="CLU_004172_4_1_10"/>
<dbReference type="GO" id="GO:0030246">
    <property type="term" value="F:carbohydrate binding"/>
    <property type="evidence" value="ECO:0007669"/>
    <property type="project" value="InterPro"/>
</dbReference>
<dbReference type="GO" id="GO:0005975">
    <property type="term" value="P:carbohydrate metabolic process"/>
    <property type="evidence" value="ECO:0007669"/>
    <property type="project" value="InterPro"/>
</dbReference>
<dbReference type="Gene3D" id="2.60.220.10">
    <property type="entry name" value="Polysaccharide lyase family 8-like, C-terminal"/>
    <property type="match status" value="1"/>
</dbReference>
<evidence type="ECO:0000256" key="1">
    <source>
        <dbReference type="ARBA" id="ARBA00001913"/>
    </source>
</evidence>
<evidence type="ECO:0000256" key="3">
    <source>
        <dbReference type="ARBA" id="ARBA00011245"/>
    </source>
</evidence>
<proteinExistence type="inferred from homology"/>
<keyword evidence="6" id="KW-0456">Lyase</keyword>
<dbReference type="Pfam" id="PF02884">
    <property type="entry name" value="Lyase_8_C"/>
    <property type="match status" value="1"/>
</dbReference>
<dbReference type="SUPFAM" id="SSF49863">
    <property type="entry name" value="Hyaluronate lyase-like, C-terminal domain"/>
    <property type="match status" value="1"/>
</dbReference>
<comment type="cofactor">
    <cofactor evidence="1">
        <name>Ca(2+)</name>
        <dbReference type="ChEBI" id="CHEBI:29108"/>
    </cofactor>
</comment>
<dbReference type="GeneID" id="92816593"/>
<dbReference type="EMBL" id="ADLD01000003">
    <property type="protein sequence ID" value="EHB93397.1"/>
    <property type="molecule type" value="Genomic_DNA"/>
</dbReference>
<dbReference type="PANTHER" id="PTHR38481:SF1">
    <property type="entry name" value="HYALURONATE LYASE"/>
    <property type="match status" value="1"/>
</dbReference>
<dbReference type="InterPro" id="IPR004103">
    <property type="entry name" value="Lyase_8_C"/>
</dbReference>
<dbReference type="Pfam" id="PF02278">
    <property type="entry name" value="Lyase_8"/>
    <property type="match status" value="1"/>
</dbReference>
<comment type="caution">
    <text evidence="11">The sequence shown here is derived from an EMBL/GenBank/DDBJ whole genome shotgun (WGS) entry which is preliminary data.</text>
</comment>
<evidence type="ECO:0000259" key="9">
    <source>
        <dbReference type="Pfam" id="PF02884"/>
    </source>
</evidence>
<dbReference type="Gene3D" id="1.50.10.100">
    <property type="entry name" value="Chondroitin AC/alginate lyase"/>
    <property type="match status" value="1"/>
</dbReference>
<dbReference type="SUPFAM" id="SSF48230">
    <property type="entry name" value="Chondroitin AC/alginate lyase"/>
    <property type="match status" value="1"/>
</dbReference>
<dbReference type="PROSITE" id="PS51257">
    <property type="entry name" value="PROKAR_LIPOPROTEIN"/>
    <property type="match status" value="1"/>
</dbReference>
<sequence length="789" mass="86530">MAHTISRRALSVLASLLLLGGLFASCAKQSPLSFDQMRERYYLTLVPDADLSDTLVQRRINALDDAAGPLWESLNKAPDRGWLWEENKDTTVSMMMGGNFAKLNTLAAAYRTKGSRYYGNPEMKADILAGLDWAIASRYNPSVEWYDNWWDWVIGVPMTLNNTLVLMYDDLSPEQLRAALGAMDHFAPDVTYEGAATGANKIWQCGIMAVRGILGQNPDQLKMAVDGLGTEFKYVTGKDGFYEDGSFVQHQWHPYTGGYGRSMLSQMADLIALLSGTPWAVPQPYEAMLYEWIHNGYEPLVYRGAMMDMVRGREISRPGCTDRWAGHSILVSMLRLSEVAPAAEKERLQAFVKANVLSDDNRDFMQDVPTYLLASARALMADGEVKPEAPQTLNKVFGAMDRAVHKRPGFALGIAMSSNRIENYETINGENLCAWYTGDGMTYLYDNDLAQYSDSFWPTVNPYRMAGTTEDTRVREAKTLPFGPGLLYADGYKSPQHWVGGSSIEGRYGMAGMWYDAQDCTLEAKKSWLMAGDEIVALGAGISSTDGRTIETTVENRKMNPGADYRLTLDGEAVLAADGVLNAPSAHWAHFAGVDEHTNVGYWFPQPATVNLQREARTGSWYAISQPYNPKEPITRSYFTLWLDHGKSPKDATYAYVLLPGRDAAATAAFAAAPGVEILANTPQVQAARNTKEGVTGFSFWEAAGPVAGVSADAPASVIVHETPETITVGVSDPTHLNTGAVRVTLSEAKAAKVAEEHPEVKVVSLSPVVLEVGMDGSLGRTRSVTLRK</sequence>
<dbReference type="InterPro" id="IPR038970">
    <property type="entry name" value="Lyase_8"/>
</dbReference>
<evidence type="ECO:0000256" key="2">
    <source>
        <dbReference type="ARBA" id="ARBA00006699"/>
    </source>
</evidence>
<dbReference type="InterPro" id="IPR011013">
    <property type="entry name" value="Gal_mutarotase_sf_dom"/>
</dbReference>
<dbReference type="OrthoDB" id="6394136at2"/>
<dbReference type="InterPro" id="IPR014718">
    <property type="entry name" value="GH-type_carb-bd"/>
</dbReference>
<dbReference type="InterPro" id="IPR011071">
    <property type="entry name" value="Lyase_8-like_C"/>
</dbReference>
<feature type="active site" evidence="7">
    <location>
        <position position="259"/>
    </location>
</feature>
<dbReference type="GO" id="GO:0016837">
    <property type="term" value="F:carbon-oxygen lyase activity, acting on polysaccharides"/>
    <property type="evidence" value="ECO:0007669"/>
    <property type="project" value="UniProtKB-ARBA"/>
</dbReference>
<dbReference type="STRING" id="742725.HMPREF9450_00168"/>
<feature type="active site" evidence="7">
    <location>
        <position position="313"/>
    </location>
</feature>
<dbReference type="PANTHER" id="PTHR38481">
    <property type="entry name" value="HYALURONATE LYASE"/>
    <property type="match status" value="1"/>
</dbReference>
<dbReference type="Proteomes" id="UP000006008">
    <property type="component" value="Unassembled WGS sequence"/>
</dbReference>
<feature type="domain" description="Polysaccharide lyase family 8 central" evidence="8">
    <location>
        <begin position="394"/>
        <end position="662"/>
    </location>
</feature>
<evidence type="ECO:0000256" key="5">
    <source>
        <dbReference type="ARBA" id="ARBA00022837"/>
    </source>
</evidence>
<dbReference type="InterPro" id="IPR012970">
    <property type="entry name" value="Lyase_8_alpha_N"/>
</dbReference>
<name>G5H5F8_9BACT</name>
<evidence type="ECO:0000259" key="8">
    <source>
        <dbReference type="Pfam" id="PF02278"/>
    </source>
</evidence>
<reference evidence="11 12" key="1">
    <citation type="submission" date="2011-08" db="EMBL/GenBank/DDBJ databases">
        <title>The Genome Sequence of Alistipes indistinctus YIT 12060.</title>
        <authorList>
            <consortium name="The Broad Institute Genome Sequencing Platform"/>
            <person name="Earl A."/>
            <person name="Ward D."/>
            <person name="Feldgarden M."/>
            <person name="Gevers D."/>
            <person name="Morotomi M."/>
            <person name="Young S.K."/>
            <person name="Zeng Q."/>
            <person name="Gargeya S."/>
            <person name="Fitzgerald M."/>
            <person name="Haas B."/>
            <person name="Abouelleil A."/>
            <person name="Alvarado L."/>
            <person name="Arachchi H.M."/>
            <person name="Berlin A."/>
            <person name="Brown A."/>
            <person name="Chapman S.B."/>
            <person name="Chen Z."/>
            <person name="Dunbar C."/>
            <person name="Freedman E."/>
            <person name="Gearin G."/>
            <person name="Gellesch M."/>
            <person name="Goldberg J."/>
            <person name="Griggs A."/>
            <person name="Gujja S."/>
            <person name="Heiman D."/>
            <person name="Howarth C."/>
            <person name="Larson L."/>
            <person name="Lui A."/>
            <person name="MacDonald P.J.P."/>
            <person name="Montmayeur A."/>
            <person name="Murphy C."/>
            <person name="Neiman D."/>
            <person name="Pearson M."/>
            <person name="Priest M."/>
            <person name="Roberts A."/>
            <person name="Saif S."/>
            <person name="Shea T."/>
            <person name="Shenoy N."/>
            <person name="Sisk P."/>
            <person name="Stolte C."/>
            <person name="Sykes S."/>
            <person name="Wortman J."/>
            <person name="Nusbaum C."/>
            <person name="Birren B."/>
        </authorList>
    </citation>
    <scope>NUCLEOTIDE SEQUENCE [LARGE SCALE GENOMIC DNA]</scope>
    <source>
        <strain evidence="11 12">YIT 12060</strain>
    </source>
</reference>
<evidence type="ECO:0000256" key="4">
    <source>
        <dbReference type="ARBA" id="ARBA00022729"/>
    </source>
</evidence>
<evidence type="ECO:0000259" key="10">
    <source>
        <dbReference type="Pfam" id="PF08124"/>
    </source>
</evidence>
<protein>
    <submittedName>
        <fullName evidence="11">Uncharacterized protein</fullName>
    </submittedName>
</protein>
<dbReference type="Pfam" id="PF08124">
    <property type="entry name" value="Lyase_8_N"/>
    <property type="match status" value="1"/>
</dbReference>
<dbReference type="AlphaFoldDB" id="G5H5F8"/>
<comment type="similarity">
    <text evidence="2">Belongs to the polysaccharide lyase 8 family.</text>
</comment>
<evidence type="ECO:0000313" key="11">
    <source>
        <dbReference type="EMBL" id="EHB93397.1"/>
    </source>
</evidence>
<evidence type="ECO:0000313" key="12">
    <source>
        <dbReference type="Proteomes" id="UP000006008"/>
    </source>
</evidence>
<accession>G5H5F8</accession>
<comment type="subunit">
    <text evidence="3">Monomer.</text>
</comment>
<keyword evidence="5" id="KW-0106">Calcium</keyword>
<keyword evidence="4" id="KW-0732">Signal</keyword>
<dbReference type="RefSeq" id="WP_009132974.1">
    <property type="nucleotide sequence ID" value="NZ_CP102250.1"/>
</dbReference>
<dbReference type="SUPFAM" id="SSF74650">
    <property type="entry name" value="Galactose mutarotase-like"/>
    <property type="match status" value="1"/>
</dbReference>
<keyword evidence="12" id="KW-1185">Reference proteome</keyword>
<dbReference type="InterPro" id="IPR003159">
    <property type="entry name" value="Lyase_8_central_dom"/>
</dbReference>
<gene>
    <name evidence="11" type="ORF">HMPREF9450_00168</name>
</gene>
<dbReference type="CDD" id="cd01083">
    <property type="entry name" value="GAG_Lyase"/>
    <property type="match status" value="1"/>
</dbReference>
<feature type="active site" evidence="7">
    <location>
        <position position="250"/>
    </location>
</feature>
<dbReference type="InterPro" id="IPR008929">
    <property type="entry name" value="Chondroitin_lyas"/>
</dbReference>
<feature type="domain" description="Polysaccharide lyase 8 N-terminal alpha-helical" evidence="10">
    <location>
        <begin position="51"/>
        <end position="354"/>
    </location>
</feature>
<feature type="domain" description="Polysaccharide lyase family 8 C-terminal" evidence="9">
    <location>
        <begin position="677"/>
        <end position="739"/>
    </location>
</feature>
<dbReference type="PATRIC" id="fig|742725.3.peg.189"/>
<dbReference type="Gene3D" id="2.70.98.10">
    <property type="match status" value="1"/>
</dbReference>
<evidence type="ECO:0000256" key="6">
    <source>
        <dbReference type="ARBA" id="ARBA00023239"/>
    </source>
</evidence>
<dbReference type="GO" id="GO:0005576">
    <property type="term" value="C:extracellular region"/>
    <property type="evidence" value="ECO:0007669"/>
    <property type="project" value="InterPro"/>
</dbReference>
<organism evidence="11 12">
    <name type="scientific">Alistipes indistinctus YIT 12060</name>
    <dbReference type="NCBI Taxonomy" id="742725"/>
    <lineage>
        <taxon>Bacteria</taxon>
        <taxon>Pseudomonadati</taxon>
        <taxon>Bacteroidota</taxon>
        <taxon>Bacteroidia</taxon>
        <taxon>Bacteroidales</taxon>
        <taxon>Rikenellaceae</taxon>
        <taxon>Alistipes</taxon>
    </lineage>
</organism>
<evidence type="ECO:0000256" key="7">
    <source>
        <dbReference type="PIRSR" id="PIRSR638970-1"/>
    </source>
</evidence>